<reference evidence="4 5" key="1">
    <citation type="journal article" date="2016" name="Sci. Rep.">
        <title>Complete genome sequence and transcriptomic analysis of a novel marine strain Bacillus weihaiensis reveals the mechanism of brown algae degradation.</title>
        <authorList>
            <person name="Zhu Y."/>
            <person name="Chen P."/>
            <person name="Bao Y."/>
            <person name="Men Y."/>
            <person name="Zeng Y."/>
            <person name="Yang J."/>
            <person name="Sun J."/>
            <person name="Sun Y."/>
        </authorList>
    </citation>
    <scope>NUCLEOTIDE SEQUENCE [LARGE SCALE GENOMIC DNA]</scope>
    <source>
        <strain evidence="4 5">Alg07</strain>
    </source>
</reference>
<dbReference type="PANTHER" id="PTHR43861:SF1">
    <property type="entry name" value="TRANS-ACONITATE 2-METHYLTRANSFERASE"/>
    <property type="match status" value="1"/>
</dbReference>
<dbReference type="RefSeq" id="WP_072581387.1">
    <property type="nucleotide sequence ID" value="NZ_CP016020.1"/>
</dbReference>
<dbReference type="CDD" id="cd02440">
    <property type="entry name" value="AdoMet_MTases"/>
    <property type="match status" value="1"/>
</dbReference>
<dbReference type="AlphaFoldDB" id="A0A1L3MW67"/>
<dbReference type="InterPro" id="IPR041698">
    <property type="entry name" value="Methyltransf_25"/>
</dbReference>
<evidence type="ECO:0000256" key="1">
    <source>
        <dbReference type="ARBA" id="ARBA00022603"/>
    </source>
</evidence>
<dbReference type="OrthoDB" id="9772751at2"/>
<dbReference type="KEGG" id="bwh:A9C19_18745"/>
<dbReference type="Proteomes" id="UP000181936">
    <property type="component" value="Chromosome"/>
</dbReference>
<dbReference type="PANTHER" id="PTHR43861">
    <property type="entry name" value="TRANS-ACONITATE 2-METHYLTRANSFERASE-RELATED"/>
    <property type="match status" value="1"/>
</dbReference>
<name>A0A1L3MW67_9BACI</name>
<keyword evidence="5" id="KW-1185">Reference proteome</keyword>
<protein>
    <recommendedName>
        <fullName evidence="3">Methyltransferase domain-containing protein</fullName>
    </recommendedName>
</protein>
<dbReference type="EMBL" id="CP016020">
    <property type="protein sequence ID" value="APH06586.1"/>
    <property type="molecule type" value="Genomic_DNA"/>
</dbReference>
<keyword evidence="1" id="KW-0489">Methyltransferase</keyword>
<dbReference type="Pfam" id="PF13649">
    <property type="entry name" value="Methyltransf_25"/>
    <property type="match status" value="1"/>
</dbReference>
<dbReference type="SUPFAM" id="SSF53335">
    <property type="entry name" value="S-adenosyl-L-methionine-dependent methyltransferases"/>
    <property type="match status" value="1"/>
</dbReference>
<evidence type="ECO:0000256" key="2">
    <source>
        <dbReference type="ARBA" id="ARBA00022679"/>
    </source>
</evidence>
<keyword evidence="2" id="KW-0808">Transferase</keyword>
<dbReference type="Gene3D" id="3.40.50.150">
    <property type="entry name" value="Vaccinia Virus protein VP39"/>
    <property type="match status" value="1"/>
</dbReference>
<proteinExistence type="predicted"/>
<dbReference type="InterPro" id="IPR029063">
    <property type="entry name" value="SAM-dependent_MTases_sf"/>
</dbReference>
<accession>A0A1L3MW67</accession>
<organism evidence="4 5">
    <name type="scientific">Bacillus weihaiensis</name>
    <dbReference type="NCBI Taxonomy" id="1547283"/>
    <lineage>
        <taxon>Bacteria</taxon>
        <taxon>Bacillati</taxon>
        <taxon>Bacillota</taxon>
        <taxon>Bacilli</taxon>
        <taxon>Bacillales</taxon>
        <taxon>Bacillaceae</taxon>
        <taxon>Bacillus</taxon>
    </lineage>
</organism>
<gene>
    <name evidence="4" type="ORF">A9C19_18745</name>
</gene>
<feature type="domain" description="Methyltransferase" evidence="3">
    <location>
        <begin position="48"/>
        <end position="143"/>
    </location>
</feature>
<sequence length="200" mass="22480">MIKQFKKQFRVPNGLLGVVAGKIMAWENKKLNAWSVSCLGIDKHDHLLEVGFGAGACMETVLKRNTTVTIDGLDISETMKNQAESALEPYVEKNRVHLMVGDVSKVQLTQDGYDKILSVNNFTIWTEPQKGVASLYQALKPGGKIAITMQPREEDASPNKTRMFAKKIHDDLVTCHFRDVKITYKKIRPELAVCVTAYKR</sequence>
<evidence type="ECO:0000313" key="4">
    <source>
        <dbReference type="EMBL" id="APH06586.1"/>
    </source>
</evidence>
<dbReference type="GO" id="GO:0032259">
    <property type="term" value="P:methylation"/>
    <property type="evidence" value="ECO:0007669"/>
    <property type="project" value="UniProtKB-KW"/>
</dbReference>
<dbReference type="GO" id="GO:0008168">
    <property type="term" value="F:methyltransferase activity"/>
    <property type="evidence" value="ECO:0007669"/>
    <property type="project" value="UniProtKB-KW"/>
</dbReference>
<evidence type="ECO:0000259" key="3">
    <source>
        <dbReference type="Pfam" id="PF13649"/>
    </source>
</evidence>
<evidence type="ECO:0000313" key="5">
    <source>
        <dbReference type="Proteomes" id="UP000181936"/>
    </source>
</evidence>